<dbReference type="EMBL" id="DVIR01000056">
    <property type="protein sequence ID" value="HIS24990.1"/>
    <property type="molecule type" value="Genomic_DNA"/>
</dbReference>
<dbReference type="PANTHER" id="PTHR43630:SF1">
    <property type="entry name" value="POLY-BETA-1,6-N-ACETYL-D-GLUCOSAMINE SYNTHASE"/>
    <property type="match status" value="1"/>
</dbReference>
<evidence type="ECO:0000256" key="4">
    <source>
        <dbReference type="SAM" id="Phobius"/>
    </source>
</evidence>
<dbReference type="PANTHER" id="PTHR43630">
    <property type="entry name" value="POLY-BETA-1,6-N-ACETYL-D-GLUCOSAMINE SYNTHASE"/>
    <property type="match status" value="1"/>
</dbReference>
<dbReference type="AlphaFoldDB" id="A0A9D1JIR3"/>
<evidence type="ECO:0000256" key="2">
    <source>
        <dbReference type="ARBA" id="ARBA00022676"/>
    </source>
</evidence>
<feature type="transmembrane region" description="Helical" evidence="4">
    <location>
        <begin position="373"/>
        <end position="395"/>
    </location>
</feature>
<name>A0A9D1JIR3_9FIRM</name>
<evidence type="ECO:0000256" key="1">
    <source>
        <dbReference type="ARBA" id="ARBA00006739"/>
    </source>
</evidence>
<dbReference type="Proteomes" id="UP000823982">
    <property type="component" value="Unassembled WGS sequence"/>
</dbReference>
<dbReference type="InterPro" id="IPR029044">
    <property type="entry name" value="Nucleotide-diphossugar_trans"/>
</dbReference>
<dbReference type="PROSITE" id="PS51257">
    <property type="entry name" value="PROKAR_LIPOPROTEIN"/>
    <property type="match status" value="1"/>
</dbReference>
<keyword evidence="2" id="KW-0328">Glycosyltransferase</keyword>
<keyword evidence="4" id="KW-0472">Membrane</keyword>
<dbReference type="Gene3D" id="3.90.550.10">
    <property type="entry name" value="Spore Coat Polysaccharide Biosynthesis Protein SpsA, Chain A"/>
    <property type="match status" value="1"/>
</dbReference>
<keyword evidence="4" id="KW-1133">Transmembrane helix</keyword>
<dbReference type="CDD" id="cd06438">
    <property type="entry name" value="EpsO_like"/>
    <property type="match status" value="1"/>
</dbReference>
<feature type="transmembrane region" description="Helical" evidence="4">
    <location>
        <begin position="300"/>
        <end position="323"/>
    </location>
</feature>
<evidence type="ECO:0000256" key="3">
    <source>
        <dbReference type="ARBA" id="ARBA00022679"/>
    </source>
</evidence>
<gene>
    <name evidence="5" type="ORF">IAD01_06280</name>
</gene>
<comment type="similarity">
    <text evidence="1">Belongs to the glycosyltransferase 2 family.</text>
</comment>
<keyword evidence="4" id="KW-0812">Transmembrane</keyword>
<feature type="transmembrane region" description="Helical" evidence="4">
    <location>
        <begin position="6"/>
        <end position="28"/>
    </location>
</feature>
<accession>A0A9D1JIR3</accession>
<evidence type="ECO:0000313" key="5">
    <source>
        <dbReference type="EMBL" id="HIS24990.1"/>
    </source>
</evidence>
<feature type="transmembrane region" description="Helical" evidence="4">
    <location>
        <begin position="343"/>
        <end position="361"/>
    </location>
</feature>
<dbReference type="SUPFAM" id="SSF53448">
    <property type="entry name" value="Nucleotide-diphospho-sugar transferases"/>
    <property type="match status" value="1"/>
</dbReference>
<dbReference type="GO" id="GO:0016757">
    <property type="term" value="F:glycosyltransferase activity"/>
    <property type="evidence" value="ECO:0007669"/>
    <property type="project" value="UniProtKB-KW"/>
</dbReference>
<keyword evidence="3" id="KW-0808">Transferase</keyword>
<dbReference type="Pfam" id="PF13641">
    <property type="entry name" value="Glyco_tranf_2_3"/>
    <property type="match status" value="1"/>
</dbReference>
<protein>
    <submittedName>
        <fullName evidence="5">Glycosyltransferase family 2 protein</fullName>
    </submittedName>
</protein>
<organism evidence="5 6">
    <name type="scientific">Candidatus Faeciplasma gallinarum</name>
    <dbReference type="NCBI Taxonomy" id="2840799"/>
    <lineage>
        <taxon>Bacteria</taxon>
        <taxon>Bacillati</taxon>
        <taxon>Bacillota</taxon>
        <taxon>Clostridia</taxon>
        <taxon>Eubacteriales</taxon>
        <taxon>Oscillospiraceae</taxon>
        <taxon>Oscillospiraceae incertae sedis</taxon>
        <taxon>Candidatus Faeciplasma</taxon>
    </lineage>
</organism>
<proteinExistence type="inferred from homology"/>
<sequence length="427" mass="48705">MFTVRIINYIIAVLFFACYFYQFVYMALSVLKKKKLKTNAIYHNFAVLIAARNEEQVIQNLIESINAQTYPKDRITVFVVADNCTDHTAAAAKNAGAVVYERENKHKVGKGYALDFLLERISEDYQQGSFDGYFVFDADNILEDDYIEQMNGTFSQGYDIVTGYRNSKNYGDNWISAGYSLWFLRESQVLNKVRSMIGTSCFVSGTGFMFSDRVMRERGGWKYYLLTEDIEFTADTIANGERIGYCEDAMLYDEQPTSLKQSIRQRLRWAKGYLQVISKYGGKLVGGAVKKRNFSCYDMIMSISPAFILTVAAVVVNIAGFFVSLPDIKSIEGIALSVLETLFNGYLMFIGLGLFTLITEWKKIHCSAFKKILYLITFPVFMATYIPISAAALFVKVEWKPITHRRAIGISQIRKAEKKERAYEVQK</sequence>
<reference evidence="5" key="1">
    <citation type="submission" date="2020-10" db="EMBL/GenBank/DDBJ databases">
        <authorList>
            <person name="Gilroy R."/>
        </authorList>
    </citation>
    <scope>NUCLEOTIDE SEQUENCE</scope>
    <source>
        <strain evidence="5">CHK157-1446</strain>
    </source>
</reference>
<comment type="caution">
    <text evidence="5">The sequence shown here is derived from an EMBL/GenBank/DDBJ whole genome shotgun (WGS) entry which is preliminary data.</text>
</comment>
<reference evidence="5" key="2">
    <citation type="journal article" date="2021" name="PeerJ">
        <title>Extensive microbial diversity within the chicken gut microbiome revealed by metagenomics and culture.</title>
        <authorList>
            <person name="Gilroy R."/>
            <person name="Ravi A."/>
            <person name="Getino M."/>
            <person name="Pursley I."/>
            <person name="Horton D.L."/>
            <person name="Alikhan N.F."/>
            <person name="Baker D."/>
            <person name="Gharbi K."/>
            <person name="Hall N."/>
            <person name="Watson M."/>
            <person name="Adriaenssens E.M."/>
            <person name="Foster-Nyarko E."/>
            <person name="Jarju S."/>
            <person name="Secka A."/>
            <person name="Antonio M."/>
            <person name="Oren A."/>
            <person name="Chaudhuri R.R."/>
            <person name="La Ragione R."/>
            <person name="Hildebrand F."/>
            <person name="Pallen M.J."/>
        </authorList>
    </citation>
    <scope>NUCLEOTIDE SEQUENCE</scope>
    <source>
        <strain evidence="5">CHK157-1446</strain>
    </source>
</reference>
<evidence type="ECO:0000313" key="6">
    <source>
        <dbReference type="Proteomes" id="UP000823982"/>
    </source>
</evidence>